<protein>
    <submittedName>
        <fullName evidence="1">Uncharacterized protein</fullName>
    </submittedName>
</protein>
<dbReference type="OrthoDB" id="5058708at2759"/>
<evidence type="ECO:0000313" key="2">
    <source>
        <dbReference type="Proteomes" id="UP001152049"/>
    </source>
</evidence>
<evidence type="ECO:0000313" key="1">
    <source>
        <dbReference type="EMBL" id="KAJ4256699.1"/>
    </source>
</evidence>
<proteinExistence type="predicted"/>
<dbReference type="Proteomes" id="UP001152049">
    <property type="component" value="Unassembled WGS sequence"/>
</dbReference>
<organism evidence="1 2">
    <name type="scientific">Fusarium torreyae</name>
    <dbReference type="NCBI Taxonomy" id="1237075"/>
    <lineage>
        <taxon>Eukaryota</taxon>
        <taxon>Fungi</taxon>
        <taxon>Dikarya</taxon>
        <taxon>Ascomycota</taxon>
        <taxon>Pezizomycotina</taxon>
        <taxon>Sordariomycetes</taxon>
        <taxon>Hypocreomycetidae</taxon>
        <taxon>Hypocreales</taxon>
        <taxon>Nectriaceae</taxon>
        <taxon>Fusarium</taxon>
    </lineage>
</organism>
<sequence length="515" mass="58627">MAAPSPASTVPTLPLDILYNVGLALASDPIEEAREYMKSEYDPDQKPRLSALRHLTYLSHATKGILEPLFYRHITFTRPEQVTLFFITLIHRPELRQHIQYIASFAELTGTAVRKRRLPACKRLWSSRCASDKAALLRTLDKNGLHGLAWAASLLERSRGRFMFNADFKHDGILELIFASIVFLTPNVTTFIWLDTNTNPKSTVLDVLFQAGISADLPLMPKLQVLHTEKAAFNDSTQAAFFTPHINLWNNLQKLYLNDMDFDNEFIKLLVNGDLKENRPVKELYVRCTSGGEEPGDRNAFQWVEELPGTQLLSENDPDQDKDKFKAFPNLTLLDVKFAFHEGRANLGSPTLKAFMHAVGAPERILLTGHPVPMRALSTGVIHPRLKYLRVKEIWKSALTKIDHKDNLAAGLNTFWSSRPNLVPNLRELDWDGYKFRREDLEGDEKGVWVLTGEEEWEDDSDDDSDHQGEIMVNFNVDDYGDFGVEFDYDVSTADLIAQLRASNNYYQMYGDDAF</sequence>
<reference evidence="1" key="1">
    <citation type="submission" date="2022-09" db="EMBL/GenBank/DDBJ databases">
        <title>Fusarium specimens isolated from Avocado Roots.</title>
        <authorList>
            <person name="Stajich J."/>
            <person name="Roper C."/>
            <person name="Heimlech-Rivalta G."/>
        </authorList>
    </citation>
    <scope>NUCLEOTIDE SEQUENCE</scope>
    <source>
        <strain evidence="1">CF00136</strain>
    </source>
</reference>
<dbReference type="EMBL" id="JAOQAZ010000018">
    <property type="protein sequence ID" value="KAJ4256699.1"/>
    <property type="molecule type" value="Genomic_DNA"/>
</dbReference>
<accession>A0A9W8RYH6</accession>
<dbReference type="AlphaFoldDB" id="A0A9W8RYH6"/>
<gene>
    <name evidence="1" type="ORF">NW762_008795</name>
</gene>
<comment type="caution">
    <text evidence="1">The sequence shown here is derived from an EMBL/GenBank/DDBJ whole genome shotgun (WGS) entry which is preliminary data.</text>
</comment>
<name>A0A9W8RYH6_9HYPO</name>
<keyword evidence="2" id="KW-1185">Reference proteome</keyword>